<dbReference type="InterPro" id="IPR020846">
    <property type="entry name" value="MFS_dom"/>
</dbReference>
<dbReference type="InterPro" id="IPR036259">
    <property type="entry name" value="MFS_trans_sf"/>
</dbReference>
<keyword evidence="4 5" id="KW-0472">Membrane</keyword>
<dbReference type="PANTHER" id="PTHR24064">
    <property type="entry name" value="SOLUTE CARRIER FAMILY 22 MEMBER"/>
    <property type="match status" value="1"/>
</dbReference>
<protein>
    <submittedName>
        <fullName evidence="8">Major facilitator superfamily (MFS) profile domain-containing protein</fullName>
    </submittedName>
</protein>
<keyword evidence="2 5" id="KW-0812">Transmembrane</keyword>
<keyword evidence="7" id="KW-1185">Reference proteome</keyword>
<dbReference type="InterPro" id="IPR005828">
    <property type="entry name" value="MFS_sugar_transport-like"/>
</dbReference>
<comment type="subcellular location">
    <subcellularLocation>
        <location evidence="1">Membrane</location>
        <topology evidence="1">Multi-pass membrane protein</topology>
    </subcellularLocation>
</comment>
<feature type="transmembrane region" description="Helical" evidence="5">
    <location>
        <begin position="12"/>
        <end position="31"/>
    </location>
</feature>
<dbReference type="AlphaFoldDB" id="A0A914CP86"/>
<dbReference type="GO" id="GO:0016020">
    <property type="term" value="C:membrane"/>
    <property type="evidence" value="ECO:0007669"/>
    <property type="project" value="UniProtKB-SubCell"/>
</dbReference>
<reference evidence="8" key="1">
    <citation type="submission" date="2022-11" db="UniProtKB">
        <authorList>
            <consortium name="WormBaseParasite"/>
        </authorList>
    </citation>
    <scope>IDENTIFICATION</scope>
</reference>
<evidence type="ECO:0000256" key="1">
    <source>
        <dbReference type="ARBA" id="ARBA00004141"/>
    </source>
</evidence>
<evidence type="ECO:0000256" key="5">
    <source>
        <dbReference type="SAM" id="Phobius"/>
    </source>
</evidence>
<evidence type="ECO:0000313" key="7">
    <source>
        <dbReference type="Proteomes" id="UP000887540"/>
    </source>
</evidence>
<dbReference type="WBParaSite" id="ACRNAN_scaffold12953.g17917.t1">
    <property type="protein sequence ID" value="ACRNAN_scaffold12953.g17917.t1"/>
    <property type="gene ID" value="ACRNAN_scaffold12953.g17917"/>
</dbReference>
<evidence type="ECO:0000256" key="2">
    <source>
        <dbReference type="ARBA" id="ARBA00022692"/>
    </source>
</evidence>
<feature type="transmembrane region" description="Helical" evidence="5">
    <location>
        <begin position="43"/>
        <end position="60"/>
    </location>
</feature>
<dbReference type="Proteomes" id="UP000887540">
    <property type="component" value="Unplaced"/>
</dbReference>
<organism evidence="7 8">
    <name type="scientific">Acrobeloides nanus</name>
    <dbReference type="NCBI Taxonomy" id="290746"/>
    <lineage>
        <taxon>Eukaryota</taxon>
        <taxon>Metazoa</taxon>
        <taxon>Ecdysozoa</taxon>
        <taxon>Nematoda</taxon>
        <taxon>Chromadorea</taxon>
        <taxon>Rhabditida</taxon>
        <taxon>Tylenchina</taxon>
        <taxon>Cephalobomorpha</taxon>
        <taxon>Cephaloboidea</taxon>
        <taxon>Cephalobidae</taxon>
        <taxon>Acrobeloides</taxon>
    </lineage>
</organism>
<feature type="transmembrane region" description="Helical" evidence="5">
    <location>
        <begin position="100"/>
        <end position="120"/>
    </location>
</feature>
<accession>A0A914CP86</accession>
<evidence type="ECO:0000259" key="6">
    <source>
        <dbReference type="PROSITE" id="PS50850"/>
    </source>
</evidence>
<sequence>MEFGYFCETTIVVKSSITYQMVGLIIGALIFGQISDTYGRKPTLLIAILISNVFNVASSFTNSLFWFTLLRFFVNLCNAGSIAVLPIYSLEMLPPKDRYWINNVVGGAPVFIAYALVAYFSGDWRTLARVTSILVIPAFIVSM</sequence>
<dbReference type="Gene3D" id="1.20.1250.20">
    <property type="entry name" value="MFS general substrate transporter like domains"/>
    <property type="match status" value="1"/>
</dbReference>
<dbReference type="Pfam" id="PF00083">
    <property type="entry name" value="Sugar_tr"/>
    <property type="match status" value="1"/>
</dbReference>
<feature type="domain" description="Major facilitator superfamily (MFS) profile" evidence="6">
    <location>
        <begin position="1"/>
        <end position="143"/>
    </location>
</feature>
<dbReference type="SUPFAM" id="SSF103473">
    <property type="entry name" value="MFS general substrate transporter"/>
    <property type="match status" value="1"/>
</dbReference>
<dbReference type="PROSITE" id="PS50850">
    <property type="entry name" value="MFS"/>
    <property type="match status" value="1"/>
</dbReference>
<keyword evidence="3 5" id="KW-1133">Transmembrane helix</keyword>
<dbReference type="GO" id="GO:0022857">
    <property type="term" value="F:transmembrane transporter activity"/>
    <property type="evidence" value="ECO:0007669"/>
    <property type="project" value="InterPro"/>
</dbReference>
<evidence type="ECO:0000256" key="3">
    <source>
        <dbReference type="ARBA" id="ARBA00022989"/>
    </source>
</evidence>
<evidence type="ECO:0000313" key="8">
    <source>
        <dbReference type="WBParaSite" id="ACRNAN_scaffold12953.g17917.t1"/>
    </source>
</evidence>
<evidence type="ECO:0000256" key="4">
    <source>
        <dbReference type="ARBA" id="ARBA00023136"/>
    </source>
</evidence>
<feature type="transmembrane region" description="Helical" evidence="5">
    <location>
        <begin position="66"/>
        <end position="88"/>
    </location>
</feature>
<name>A0A914CP86_9BILA</name>
<proteinExistence type="predicted"/>